<comment type="caution">
    <text evidence="1">The sequence shown here is derived from an EMBL/GenBank/DDBJ whole genome shotgun (WGS) entry which is preliminary data.</text>
</comment>
<proteinExistence type="predicted"/>
<evidence type="ECO:0000313" key="2">
    <source>
        <dbReference type="Proteomes" id="UP000655588"/>
    </source>
</evidence>
<evidence type="ECO:0000313" key="1">
    <source>
        <dbReference type="EMBL" id="KAF3427709.1"/>
    </source>
</evidence>
<dbReference type="AlphaFoldDB" id="A0A833W0G8"/>
<protein>
    <submittedName>
        <fullName evidence="1">Uncharacterized protein</fullName>
    </submittedName>
</protein>
<reference evidence="1" key="1">
    <citation type="submission" date="2019-11" db="EMBL/GenBank/DDBJ databases">
        <title>The nuclear and mitochondrial genomes of Frieseomelitta varia - a highly eusocial stingless bee (Meliponini) with a permanently sterile worker caste.</title>
        <authorList>
            <person name="Freitas F.C.P."/>
            <person name="Lourenco A.P."/>
            <person name="Nunes F.M.F."/>
            <person name="Paschoal A.R."/>
            <person name="Abreu F.C.P."/>
            <person name="Barbin F.O."/>
            <person name="Bataglia L."/>
            <person name="Cardoso-Junior C.A.M."/>
            <person name="Cervoni M.S."/>
            <person name="Silva S.R."/>
            <person name="Dalarmi F."/>
            <person name="Del Lama M.A."/>
            <person name="Depintor T.S."/>
            <person name="Ferreira K.M."/>
            <person name="Goria P.S."/>
            <person name="Jaskot M.C."/>
            <person name="Lago D.C."/>
            <person name="Luna-Lucena D."/>
            <person name="Moda L.M."/>
            <person name="Nascimento L."/>
            <person name="Pedrino M."/>
            <person name="Rabico F.O."/>
            <person name="Sanches F.C."/>
            <person name="Santos D.E."/>
            <person name="Santos C.G."/>
            <person name="Vieira J."/>
            <person name="Lopes T.F."/>
            <person name="Barchuk A.R."/>
            <person name="Hartfelder K."/>
            <person name="Simoes Z.L.P."/>
            <person name="Bitondi M.M.G."/>
            <person name="Pinheiro D.G."/>
        </authorList>
    </citation>
    <scope>NUCLEOTIDE SEQUENCE</scope>
    <source>
        <strain evidence="1">USP_RPSP 00005682</strain>
        <tissue evidence="1">Whole individual</tissue>
    </source>
</reference>
<organism evidence="1 2">
    <name type="scientific">Frieseomelitta varia</name>
    <dbReference type="NCBI Taxonomy" id="561572"/>
    <lineage>
        <taxon>Eukaryota</taxon>
        <taxon>Metazoa</taxon>
        <taxon>Ecdysozoa</taxon>
        <taxon>Arthropoda</taxon>
        <taxon>Hexapoda</taxon>
        <taxon>Insecta</taxon>
        <taxon>Pterygota</taxon>
        <taxon>Neoptera</taxon>
        <taxon>Endopterygota</taxon>
        <taxon>Hymenoptera</taxon>
        <taxon>Apocrita</taxon>
        <taxon>Aculeata</taxon>
        <taxon>Apoidea</taxon>
        <taxon>Anthophila</taxon>
        <taxon>Apidae</taxon>
        <taxon>Frieseomelitta</taxon>
    </lineage>
</organism>
<gene>
    <name evidence="1" type="ORF">E2986_13874</name>
</gene>
<accession>A0A833W0G8</accession>
<dbReference type="EMBL" id="WNWW01000248">
    <property type="protein sequence ID" value="KAF3427709.1"/>
    <property type="molecule type" value="Genomic_DNA"/>
</dbReference>
<dbReference type="Proteomes" id="UP000655588">
    <property type="component" value="Unassembled WGS sequence"/>
</dbReference>
<keyword evidence="2" id="KW-1185">Reference proteome</keyword>
<name>A0A833W0G8_9HYME</name>
<sequence>MKLDYRRRIASSNWYRRPRKRPLVGPTGSPLLDATLVMQTRSFRWFRRNKSVNVTKRVTFRKYFPKNKETNWWMNRTDFEILEIAFTLLI</sequence>